<dbReference type="EMBL" id="JASKHM010000003">
    <property type="protein sequence ID" value="MEQ4482101.1"/>
    <property type="molecule type" value="Genomic_DNA"/>
</dbReference>
<feature type="chain" id="PRO_5046632044" evidence="1">
    <location>
        <begin position="25"/>
        <end position="374"/>
    </location>
</feature>
<feature type="signal peptide" evidence="1">
    <location>
        <begin position="1"/>
        <end position="24"/>
    </location>
</feature>
<dbReference type="Proteomes" id="UP001493487">
    <property type="component" value="Unassembled WGS sequence"/>
</dbReference>
<organism evidence="3 4">
    <name type="scientific">Cohnella silvisoli</name>
    <dbReference type="NCBI Taxonomy" id="2873699"/>
    <lineage>
        <taxon>Bacteria</taxon>
        <taxon>Bacillati</taxon>
        <taxon>Bacillota</taxon>
        <taxon>Bacilli</taxon>
        <taxon>Bacillales</taxon>
        <taxon>Paenibacillaceae</taxon>
        <taxon>Cohnella</taxon>
    </lineage>
</organism>
<dbReference type="RefSeq" id="WP_232185231.1">
    <property type="nucleotide sequence ID" value="NZ_JAIOAP010000004.1"/>
</dbReference>
<proteinExistence type="predicted"/>
<dbReference type="Pfam" id="PF07833">
    <property type="entry name" value="Cu_amine_oxidN1"/>
    <property type="match status" value="1"/>
</dbReference>
<gene>
    <name evidence="3" type="ORF">QJS35_06800</name>
</gene>
<protein>
    <submittedName>
        <fullName evidence="3">Stalk domain-containing protein</fullName>
    </submittedName>
</protein>
<evidence type="ECO:0000259" key="2">
    <source>
        <dbReference type="Pfam" id="PF07833"/>
    </source>
</evidence>
<reference evidence="3 4" key="1">
    <citation type="journal article" date="2023" name="Genome Announc.">
        <title>Pan-Genome Analyses of the Genus Cohnella and Proposal of the Novel Species Cohnella silvisoli sp. nov., Isolated from Forest Soil.</title>
        <authorList>
            <person name="Wang C."/>
            <person name="Mao L."/>
            <person name="Bao G."/>
            <person name="Zhu H."/>
        </authorList>
    </citation>
    <scope>NUCLEOTIDE SEQUENCE [LARGE SCALE GENOMIC DNA]</scope>
    <source>
        <strain evidence="3 4">NL03-T5-1</strain>
    </source>
</reference>
<dbReference type="InterPro" id="IPR012854">
    <property type="entry name" value="Cu_amine_oxidase-like_N"/>
</dbReference>
<feature type="domain" description="Copper amine oxidase-like N-terminal" evidence="2">
    <location>
        <begin position="43"/>
        <end position="104"/>
    </location>
</feature>
<evidence type="ECO:0000313" key="3">
    <source>
        <dbReference type="EMBL" id="MEQ4482101.1"/>
    </source>
</evidence>
<keyword evidence="4" id="KW-1185">Reference proteome</keyword>
<evidence type="ECO:0000256" key="1">
    <source>
        <dbReference type="SAM" id="SignalP"/>
    </source>
</evidence>
<sequence length="374" mass="40088">MQKKKLLILVTAVGLLGTTAAVSAGGLISKVNGVLHNEIAVSVNGTDTTLHPVYINGKAYLPARDTAAALGYNLNWNTAGKEIELTGQKEEAEKYIQSMGVVVSVNPLEKDGAYRIELLGKGEYSWIILIADKDTILTDESGQAFAVKDLKVGTRITAEFGPMVAMSFPGQSHAHKIVVGSESLVKEDVIQSIEKTDDGWQVRFGETKDGVATPTLVLNAGKETSVLTSQGESVDFASLKAGTKVTAYYGPIMTKSIPPQSPLHYLVVSAPIAGKLAPAAAQEYRELAWSNVPESEKSHLTTKKDEAQVSIIESKNAAIIAVTDAQKKKLAEIQAVNGPLIEVRYSTDQDALLGPLTMAFDPDTKMLVGFFQRM</sequence>
<evidence type="ECO:0000313" key="4">
    <source>
        <dbReference type="Proteomes" id="UP001493487"/>
    </source>
</evidence>
<accession>A0ABV1KQ41</accession>
<keyword evidence="1" id="KW-0732">Signal</keyword>
<comment type="caution">
    <text evidence="3">The sequence shown here is derived from an EMBL/GenBank/DDBJ whole genome shotgun (WGS) entry which is preliminary data.</text>
</comment>
<name>A0ABV1KQ41_9BACL</name>